<evidence type="ECO:0000313" key="2">
    <source>
        <dbReference type="EMBL" id="TVU83698.1"/>
    </source>
</evidence>
<dbReference type="EMBL" id="VMTX01000008">
    <property type="protein sequence ID" value="TVU83698.1"/>
    <property type="molecule type" value="Genomic_DNA"/>
</dbReference>
<evidence type="ECO:0000256" key="1">
    <source>
        <dbReference type="SAM" id="SignalP"/>
    </source>
</evidence>
<evidence type="ECO:0008006" key="4">
    <source>
        <dbReference type="Google" id="ProtNLM"/>
    </source>
</evidence>
<comment type="caution">
    <text evidence="2">The sequence shown here is derived from an EMBL/GenBank/DDBJ whole genome shotgun (WGS) entry which is preliminary data.</text>
</comment>
<sequence>MRNTLIYSCIGVLAAVPLADALLPDPTPDTTPVRGIPELECPEDPYASSQTWNCGSATIISEEGSSSHEVETYLPRQHRSFTGTSALTDAPITTQAAELYRVEDGDGITLSQRHNNTISFLHIYGPKARDFADRVQPEDA</sequence>
<reference evidence="2 3" key="1">
    <citation type="submission" date="2019-07" db="EMBL/GenBank/DDBJ databases">
        <title>Draft genome of C. aurimucosum strain 15-4290.</title>
        <authorList>
            <person name="Pacheco L.G.C."/>
            <person name="Aguiar E.R.G.R."/>
            <person name="Navas J."/>
            <person name="Santos C.S."/>
            <person name="Rocha D.J.P.G."/>
        </authorList>
    </citation>
    <scope>NUCLEOTIDE SEQUENCE [LARGE SCALE GENOMIC DNA]</scope>
    <source>
        <strain evidence="2 3">15-4290</strain>
    </source>
</reference>
<accession>A0A2N6TN28</accession>
<evidence type="ECO:0000313" key="3">
    <source>
        <dbReference type="Proteomes" id="UP000320648"/>
    </source>
</evidence>
<dbReference type="RefSeq" id="WP_046649005.1">
    <property type="nucleotide sequence ID" value="NZ_PNHI01000006.1"/>
</dbReference>
<dbReference type="AlphaFoldDB" id="A0A2N6TN28"/>
<feature type="chain" id="PRO_5044069669" description="Secreted protein" evidence="1">
    <location>
        <begin position="22"/>
        <end position="140"/>
    </location>
</feature>
<dbReference type="Proteomes" id="UP000320648">
    <property type="component" value="Unassembled WGS sequence"/>
</dbReference>
<keyword evidence="1" id="KW-0732">Signal</keyword>
<gene>
    <name evidence="2" type="ORF">FQN05_07005</name>
</gene>
<protein>
    <recommendedName>
        <fullName evidence="4">Secreted protein</fullName>
    </recommendedName>
</protein>
<proteinExistence type="predicted"/>
<name>A0A2N6TN28_9CORY</name>
<feature type="signal peptide" evidence="1">
    <location>
        <begin position="1"/>
        <end position="21"/>
    </location>
</feature>
<organism evidence="2 3">
    <name type="scientific">Corynebacterium aurimucosum</name>
    <dbReference type="NCBI Taxonomy" id="169292"/>
    <lineage>
        <taxon>Bacteria</taxon>
        <taxon>Bacillati</taxon>
        <taxon>Actinomycetota</taxon>
        <taxon>Actinomycetes</taxon>
        <taxon>Mycobacteriales</taxon>
        <taxon>Corynebacteriaceae</taxon>
        <taxon>Corynebacterium</taxon>
    </lineage>
</organism>